<dbReference type="Pfam" id="PF00486">
    <property type="entry name" value="Trans_reg_C"/>
    <property type="match status" value="1"/>
</dbReference>
<keyword evidence="3" id="KW-0805">Transcription regulation</keyword>
<dbReference type="CDD" id="cd19935">
    <property type="entry name" value="REC_OmpR_CusR-like"/>
    <property type="match status" value="1"/>
</dbReference>
<evidence type="ECO:0000313" key="10">
    <source>
        <dbReference type="EMBL" id="BAL55119.1"/>
    </source>
</evidence>
<dbReference type="FunFam" id="1.10.10.10:FF:000005">
    <property type="entry name" value="Two-component system response regulator"/>
    <property type="match status" value="1"/>
</dbReference>
<reference evidence="10" key="1">
    <citation type="journal article" date="2005" name="Environ. Microbiol.">
        <title>Genetic and functional properties of uncultivated thermophilic crenarchaeotes from a subsurface gold mine as revealed by analysis of genome fragments.</title>
        <authorList>
            <person name="Nunoura T."/>
            <person name="Hirayama H."/>
            <person name="Takami H."/>
            <person name="Oida H."/>
            <person name="Nishi S."/>
            <person name="Shimamura S."/>
            <person name="Suzuki Y."/>
            <person name="Inagaki F."/>
            <person name="Takai K."/>
            <person name="Nealson K.H."/>
            <person name="Horikoshi K."/>
        </authorList>
    </citation>
    <scope>NUCLEOTIDE SEQUENCE</scope>
</reference>
<dbReference type="SMART" id="SM00862">
    <property type="entry name" value="Trans_reg_C"/>
    <property type="match status" value="1"/>
</dbReference>
<dbReference type="EMBL" id="AP011709">
    <property type="protein sequence ID" value="BAL55119.1"/>
    <property type="molecule type" value="Genomic_DNA"/>
</dbReference>
<evidence type="ECO:0000256" key="7">
    <source>
        <dbReference type="PROSITE-ProRule" id="PRU01091"/>
    </source>
</evidence>
<dbReference type="InterPro" id="IPR001867">
    <property type="entry name" value="OmpR/PhoB-type_DNA-bd"/>
</dbReference>
<evidence type="ECO:0000256" key="6">
    <source>
        <dbReference type="PROSITE-ProRule" id="PRU00169"/>
    </source>
</evidence>
<dbReference type="PANTHER" id="PTHR48111">
    <property type="entry name" value="REGULATOR OF RPOS"/>
    <property type="match status" value="1"/>
</dbReference>
<organism evidence="10">
    <name type="scientific">uncultured Bacteroidota bacterium</name>
    <dbReference type="NCBI Taxonomy" id="152509"/>
    <lineage>
        <taxon>Bacteria</taxon>
        <taxon>Pseudomonadati</taxon>
        <taxon>Bacteroidota</taxon>
        <taxon>environmental samples</taxon>
    </lineage>
</organism>
<keyword evidence="2" id="KW-0902">Two-component regulatory system</keyword>
<name>H5SG33_9BACT</name>
<dbReference type="GO" id="GO:0000156">
    <property type="term" value="F:phosphorelay response regulator activity"/>
    <property type="evidence" value="ECO:0007669"/>
    <property type="project" value="TreeGrafter"/>
</dbReference>
<dbReference type="CDD" id="cd00383">
    <property type="entry name" value="trans_reg_C"/>
    <property type="match status" value="1"/>
</dbReference>
<gene>
    <name evidence="10" type="ORF">HGMM_F23B02C58</name>
</gene>
<evidence type="ECO:0000259" key="9">
    <source>
        <dbReference type="PROSITE" id="PS51755"/>
    </source>
</evidence>
<evidence type="ECO:0000256" key="2">
    <source>
        <dbReference type="ARBA" id="ARBA00023012"/>
    </source>
</evidence>
<dbReference type="Gene3D" id="6.10.250.690">
    <property type="match status" value="1"/>
</dbReference>
<dbReference type="FunFam" id="3.40.50.2300:FF:000001">
    <property type="entry name" value="DNA-binding response regulator PhoB"/>
    <property type="match status" value="1"/>
</dbReference>
<evidence type="ECO:0000256" key="3">
    <source>
        <dbReference type="ARBA" id="ARBA00023015"/>
    </source>
</evidence>
<evidence type="ECO:0000256" key="5">
    <source>
        <dbReference type="ARBA" id="ARBA00023163"/>
    </source>
</evidence>
<dbReference type="InterPro" id="IPR011006">
    <property type="entry name" value="CheY-like_superfamily"/>
</dbReference>
<keyword evidence="1 6" id="KW-0597">Phosphoprotein</keyword>
<keyword evidence="5" id="KW-0804">Transcription</keyword>
<dbReference type="GO" id="GO:0000976">
    <property type="term" value="F:transcription cis-regulatory region binding"/>
    <property type="evidence" value="ECO:0007669"/>
    <property type="project" value="TreeGrafter"/>
</dbReference>
<proteinExistence type="predicted"/>
<dbReference type="GO" id="GO:0032993">
    <property type="term" value="C:protein-DNA complex"/>
    <property type="evidence" value="ECO:0007669"/>
    <property type="project" value="TreeGrafter"/>
</dbReference>
<evidence type="ECO:0000256" key="1">
    <source>
        <dbReference type="ARBA" id="ARBA00022553"/>
    </source>
</evidence>
<feature type="modified residue" description="4-aspartylphosphate" evidence="6">
    <location>
        <position position="51"/>
    </location>
</feature>
<dbReference type="AlphaFoldDB" id="H5SG33"/>
<feature type="domain" description="OmpR/PhoB-type" evidence="9">
    <location>
        <begin position="124"/>
        <end position="221"/>
    </location>
</feature>
<dbReference type="InterPro" id="IPR001789">
    <property type="entry name" value="Sig_transdc_resp-reg_receiver"/>
</dbReference>
<sequence>MRILVIEDEEKVASFIQRGLEEEHYTVDIARDGIQGLDMALENIYDAIILDVMLPGKSGFEVLTELRAADIATPVLILTARGGTEDRVRGLDLGADDYLAKPFHFDELAARIRSLIRRTSAQKATRITVGDLVLDTAAHLVWRGDKEIELTAREYELLEFLMRNKHRIVSRTMIMQHVWNDPYNSMSNVVDVYIKRLRTKIEYDGKHFIHNVRGIGYRIKEPNGDS</sequence>
<dbReference type="InterPro" id="IPR039420">
    <property type="entry name" value="WalR-like"/>
</dbReference>
<protein>
    <submittedName>
        <fullName evidence="10">Two-component system signal transduction response regulator</fullName>
    </submittedName>
</protein>
<feature type="domain" description="Response regulatory" evidence="8">
    <location>
        <begin position="2"/>
        <end position="116"/>
    </location>
</feature>
<dbReference type="PROSITE" id="PS51755">
    <property type="entry name" value="OMPR_PHOB"/>
    <property type="match status" value="1"/>
</dbReference>
<evidence type="ECO:0000259" key="8">
    <source>
        <dbReference type="PROSITE" id="PS50110"/>
    </source>
</evidence>
<dbReference type="SUPFAM" id="SSF52172">
    <property type="entry name" value="CheY-like"/>
    <property type="match status" value="1"/>
</dbReference>
<dbReference type="PANTHER" id="PTHR48111:SF22">
    <property type="entry name" value="REGULATOR OF RPOS"/>
    <property type="match status" value="1"/>
</dbReference>
<dbReference type="GO" id="GO:0005829">
    <property type="term" value="C:cytosol"/>
    <property type="evidence" value="ECO:0007669"/>
    <property type="project" value="TreeGrafter"/>
</dbReference>
<dbReference type="Pfam" id="PF00072">
    <property type="entry name" value="Response_reg"/>
    <property type="match status" value="1"/>
</dbReference>
<dbReference type="SMART" id="SM00448">
    <property type="entry name" value="REC"/>
    <property type="match status" value="1"/>
</dbReference>
<dbReference type="PROSITE" id="PS50110">
    <property type="entry name" value="RESPONSE_REGULATORY"/>
    <property type="match status" value="1"/>
</dbReference>
<keyword evidence="4 7" id="KW-0238">DNA-binding</keyword>
<accession>H5SG33</accession>
<dbReference type="Gene3D" id="3.40.50.2300">
    <property type="match status" value="1"/>
</dbReference>
<dbReference type="GO" id="GO:0006355">
    <property type="term" value="P:regulation of DNA-templated transcription"/>
    <property type="evidence" value="ECO:0007669"/>
    <property type="project" value="InterPro"/>
</dbReference>
<dbReference type="InterPro" id="IPR036388">
    <property type="entry name" value="WH-like_DNA-bd_sf"/>
</dbReference>
<evidence type="ECO:0000256" key="4">
    <source>
        <dbReference type="ARBA" id="ARBA00023125"/>
    </source>
</evidence>
<reference evidence="10" key="2">
    <citation type="journal article" date="2012" name="PLoS ONE">
        <title>A Deeply Branching Thermophilic Bacterium with an Ancient Acetyl-CoA Pathway Dominates a Subsurface Ecosystem.</title>
        <authorList>
            <person name="Takami H."/>
            <person name="Noguchi H."/>
            <person name="Takaki Y."/>
            <person name="Uchiyama I."/>
            <person name="Toyoda A."/>
            <person name="Nishi S."/>
            <person name="Chee G.-J."/>
            <person name="Arai W."/>
            <person name="Nunoura T."/>
            <person name="Itoh T."/>
            <person name="Hattori M."/>
            <person name="Takai K."/>
        </authorList>
    </citation>
    <scope>NUCLEOTIDE SEQUENCE</scope>
</reference>
<feature type="DNA-binding region" description="OmpR/PhoB-type" evidence="7">
    <location>
        <begin position="124"/>
        <end position="221"/>
    </location>
</feature>
<dbReference type="Gene3D" id="1.10.10.10">
    <property type="entry name" value="Winged helix-like DNA-binding domain superfamily/Winged helix DNA-binding domain"/>
    <property type="match status" value="1"/>
</dbReference>